<evidence type="ECO:0000313" key="2">
    <source>
        <dbReference type="EMBL" id="TNC20297.1"/>
    </source>
</evidence>
<comment type="caution">
    <text evidence="2">The sequence shown here is derived from an EMBL/GenBank/DDBJ whole genome shotgun (WGS) entry which is preliminary data.</text>
</comment>
<protein>
    <recommendedName>
        <fullName evidence="1">Trypsin-co-occurring domain-containing protein</fullName>
    </recommendedName>
</protein>
<name>A0A5C4LRT8_9PSEU</name>
<keyword evidence="3" id="KW-1185">Reference proteome</keyword>
<feature type="domain" description="Trypsin-co-occurring" evidence="1">
    <location>
        <begin position="7"/>
        <end position="103"/>
    </location>
</feature>
<dbReference type="OrthoDB" id="574243at2"/>
<dbReference type="NCBIfam" id="NF041216">
    <property type="entry name" value="CU044_2847_fam"/>
    <property type="match status" value="1"/>
</dbReference>
<dbReference type="RefSeq" id="WP_139100364.1">
    <property type="nucleotide sequence ID" value="NZ_VDFW01000044.1"/>
</dbReference>
<dbReference type="AlphaFoldDB" id="A0A5C4LRT8"/>
<evidence type="ECO:0000313" key="3">
    <source>
        <dbReference type="Proteomes" id="UP000305546"/>
    </source>
</evidence>
<dbReference type="EMBL" id="VDFW01000044">
    <property type="protein sequence ID" value="TNC20297.1"/>
    <property type="molecule type" value="Genomic_DNA"/>
</dbReference>
<dbReference type="InterPro" id="IPR045794">
    <property type="entry name" value="Trypco1"/>
</dbReference>
<dbReference type="Proteomes" id="UP000305546">
    <property type="component" value="Unassembled WGS sequence"/>
</dbReference>
<accession>A0A5C4LRT8</accession>
<proteinExistence type="predicted"/>
<reference evidence="2 3" key="1">
    <citation type="submission" date="2019-06" db="EMBL/GenBank/DDBJ databases">
        <title>Amycolatopsis alkalitolerans sp. nov., isolated from Gastrodia elata Blume.</title>
        <authorList>
            <person name="Narsing Rao M.P."/>
            <person name="Li W.J."/>
        </authorList>
    </citation>
    <scope>NUCLEOTIDE SEQUENCE [LARGE SCALE GENOMIC DNA]</scope>
    <source>
        <strain evidence="2 3">SYSUP0005</strain>
    </source>
</reference>
<evidence type="ECO:0000259" key="1">
    <source>
        <dbReference type="Pfam" id="PF19493"/>
    </source>
</evidence>
<organism evidence="2 3">
    <name type="scientific">Amycolatopsis alkalitolerans</name>
    <dbReference type="NCBI Taxonomy" id="2547244"/>
    <lineage>
        <taxon>Bacteria</taxon>
        <taxon>Bacillati</taxon>
        <taxon>Actinomycetota</taxon>
        <taxon>Actinomycetes</taxon>
        <taxon>Pseudonocardiales</taxon>
        <taxon>Pseudonocardiaceae</taxon>
        <taxon>Amycolatopsis</taxon>
    </lineage>
</organism>
<gene>
    <name evidence="2" type="ORF">FG385_31040</name>
</gene>
<dbReference type="Pfam" id="PF19493">
    <property type="entry name" value="Trypco1"/>
    <property type="match status" value="1"/>
</dbReference>
<sequence>MAELMSFPLDDGGQVLVEVDEQEPGLVQASRAGDVIEAGVSSFGAALARVKDAAGEALRQFRQLPAGPDEVQLEFGVRLNAQAGAVIAKTGVDGHFKVKLTWREDG</sequence>